<dbReference type="EMBL" id="GL732622">
    <property type="protein sequence ID" value="EFX70366.1"/>
    <property type="molecule type" value="Genomic_DNA"/>
</dbReference>
<dbReference type="OrthoDB" id="10402968at2759"/>
<gene>
    <name evidence="2" type="ORF">DAPPUDRAFT_257208</name>
</gene>
<name>E9HD26_DAPPU</name>
<dbReference type="HOGENOM" id="CLU_1653861_0_0_1"/>
<evidence type="ECO:0000313" key="3">
    <source>
        <dbReference type="Proteomes" id="UP000000305"/>
    </source>
</evidence>
<dbReference type="KEGG" id="dpx:DAPPUDRAFT_257208"/>
<evidence type="ECO:0000313" key="2">
    <source>
        <dbReference type="EMBL" id="EFX70366.1"/>
    </source>
</evidence>
<dbReference type="InParanoid" id="E9HD26"/>
<proteinExistence type="predicted"/>
<dbReference type="AlphaFoldDB" id="E9HD26"/>
<sequence length="160" mass="18216">MDLIGNFFKLLLIYFAGASHAAPQSWNCSTGTGFCILISEERRSWHDASDHCFQRRGGLAHSDHFEHCSSMFRATVLDEETNINVTTSYARRRVDPAKLCYFMNRNGIVTEGFCKQQLHYMCIMPALVPAKRSVGEEFPEVQMASGYYNFIAQEASQRNN</sequence>
<reference evidence="2 3" key="1">
    <citation type="journal article" date="2011" name="Science">
        <title>The ecoresponsive genome of Daphnia pulex.</title>
        <authorList>
            <person name="Colbourne J.K."/>
            <person name="Pfrender M.E."/>
            <person name="Gilbert D."/>
            <person name="Thomas W.K."/>
            <person name="Tucker A."/>
            <person name="Oakley T.H."/>
            <person name="Tokishita S."/>
            <person name="Aerts A."/>
            <person name="Arnold G.J."/>
            <person name="Basu M.K."/>
            <person name="Bauer D.J."/>
            <person name="Caceres C.E."/>
            <person name="Carmel L."/>
            <person name="Casola C."/>
            <person name="Choi J.H."/>
            <person name="Detter J.C."/>
            <person name="Dong Q."/>
            <person name="Dusheyko S."/>
            <person name="Eads B.D."/>
            <person name="Frohlich T."/>
            <person name="Geiler-Samerotte K.A."/>
            <person name="Gerlach D."/>
            <person name="Hatcher P."/>
            <person name="Jogdeo S."/>
            <person name="Krijgsveld J."/>
            <person name="Kriventseva E.V."/>
            <person name="Kultz D."/>
            <person name="Laforsch C."/>
            <person name="Lindquist E."/>
            <person name="Lopez J."/>
            <person name="Manak J.R."/>
            <person name="Muller J."/>
            <person name="Pangilinan J."/>
            <person name="Patwardhan R.P."/>
            <person name="Pitluck S."/>
            <person name="Pritham E.J."/>
            <person name="Rechtsteiner A."/>
            <person name="Rho M."/>
            <person name="Rogozin I.B."/>
            <person name="Sakarya O."/>
            <person name="Salamov A."/>
            <person name="Schaack S."/>
            <person name="Shapiro H."/>
            <person name="Shiga Y."/>
            <person name="Skalitzky C."/>
            <person name="Smith Z."/>
            <person name="Souvorov A."/>
            <person name="Sung W."/>
            <person name="Tang Z."/>
            <person name="Tsuchiya D."/>
            <person name="Tu H."/>
            <person name="Vos H."/>
            <person name="Wang M."/>
            <person name="Wolf Y.I."/>
            <person name="Yamagata H."/>
            <person name="Yamada T."/>
            <person name="Ye Y."/>
            <person name="Shaw J.R."/>
            <person name="Andrews J."/>
            <person name="Crease T.J."/>
            <person name="Tang H."/>
            <person name="Lucas S.M."/>
            <person name="Robertson H.M."/>
            <person name="Bork P."/>
            <person name="Koonin E.V."/>
            <person name="Zdobnov E.M."/>
            <person name="Grigoriev I.V."/>
            <person name="Lynch M."/>
            <person name="Boore J.L."/>
        </authorList>
    </citation>
    <scope>NUCLEOTIDE SEQUENCE [LARGE SCALE GENOMIC DNA]</scope>
</reference>
<dbReference type="InterPro" id="IPR016187">
    <property type="entry name" value="CTDL_fold"/>
</dbReference>
<organism evidence="2 3">
    <name type="scientific">Daphnia pulex</name>
    <name type="common">Water flea</name>
    <dbReference type="NCBI Taxonomy" id="6669"/>
    <lineage>
        <taxon>Eukaryota</taxon>
        <taxon>Metazoa</taxon>
        <taxon>Ecdysozoa</taxon>
        <taxon>Arthropoda</taxon>
        <taxon>Crustacea</taxon>
        <taxon>Branchiopoda</taxon>
        <taxon>Diplostraca</taxon>
        <taxon>Cladocera</taxon>
        <taxon>Anomopoda</taxon>
        <taxon>Daphniidae</taxon>
        <taxon>Daphnia</taxon>
    </lineage>
</organism>
<protein>
    <recommendedName>
        <fullName evidence="4">C-type lectin domain-containing protein</fullName>
    </recommendedName>
</protein>
<accession>E9HD26</accession>
<keyword evidence="3" id="KW-1185">Reference proteome</keyword>
<feature type="chain" id="PRO_5003241719" description="C-type lectin domain-containing protein" evidence="1">
    <location>
        <begin position="22"/>
        <end position="160"/>
    </location>
</feature>
<evidence type="ECO:0008006" key="4">
    <source>
        <dbReference type="Google" id="ProtNLM"/>
    </source>
</evidence>
<dbReference type="Proteomes" id="UP000000305">
    <property type="component" value="Unassembled WGS sequence"/>
</dbReference>
<keyword evidence="1" id="KW-0732">Signal</keyword>
<dbReference type="SUPFAM" id="SSF56436">
    <property type="entry name" value="C-type lectin-like"/>
    <property type="match status" value="1"/>
</dbReference>
<evidence type="ECO:0000256" key="1">
    <source>
        <dbReference type="SAM" id="SignalP"/>
    </source>
</evidence>
<feature type="signal peptide" evidence="1">
    <location>
        <begin position="1"/>
        <end position="21"/>
    </location>
</feature>